<comment type="caution">
    <text evidence="5">The sequence shown here is derived from an EMBL/GenBank/DDBJ whole genome shotgun (WGS) entry which is preliminary data.</text>
</comment>
<dbReference type="InterPro" id="IPR051212">
    <property type="entry name" value="Type-I_RE_S_subunit"/>
</dbReference>
<evidence type="ECO:0000256" key="3">
    <source>
        <dbReference type="ARBA" id="ARBA00023125"/>
    </source>
</evidence>
<reference evidence="5 6" key="1">
    <citation type="submission" date="2018-07" db="EMBL/GenBank/DDBJ databases">
        <title>Genomic Encyclopedia of Type Strains, Phase III (KMG-III): the genomes of soil and plant-associated and newly described type strains.</title>
        <authorList>
            <person name="Whitman W."/>
        </authorList>
    </citation>
    <scope>NUCLEOTIDE SEQUENCE [LARGE SCALE GENOMIC DNA]</scope>
    <source>
        <strain evidence="5 6">CECT 7948</strain>
    </source>
</reference>
<evidence type="ECO:0000259" key="4">
    <source>
        <dbReference type="Pfam" id="PF01420"/>
    </source>
</evidence>
<dbReference type="CDD" id="cd16961">
    <property type="entry name" value="RMtype1_S_TRD-CR_like"/>
    <property type="match status" value="1"/>
</dbReference>
<name>A0A3D9N5A8_9FLAO</name>
<dbReference type="EMBL" id="QREI01000001">
    <property type="protein sequence ID" value="REE27264.1"/>
    <property type="molecule type" value="Genomic_DNA"/>
</dbReference>
<dbReference type="Gene3D" id="3.90.220.20">
    <property type="entry name" value="DNA methylase specificity domains"/>
    <property type="match status" value="1"/>
</dbReference>
<dbReference type="OrthoDB" id="1002506at2"/>
<dbReference type="GO" id="GO:0003677">
    <property type="term" value="F:DNA binding"/>
    <property type="evidence" value="ECO:0007669"/>
    <property type="project" value="UniProtKB-KW"/>
</dbReference>
<evidence type="ECO:0000313" key="5">
    <source>
        <dbReference type="EMBL" id="REE27264.1"/>
    </source>
</evidence>
<accession>A0A3D9N5A8</accession>
<dbReference type="Pfam" id="PF01420">
    <property type="entry name" value="Methylase_S"/>
    <property type="match status" value="1"/>
</dbReference>
<evidence type="ECO:0000313" key="6">
    <source>
        <dbReference type="Proteomes" id="UP000256919"/>
    </source>
</evidence>
<feature type="domain" description="Type I restriction modification DNA specificity" evidence="4">
    <location>
        <begin position="52"/>
        <end position="153"/>
    </location>
</feature>
<dbReference type="InterPro" id="IPR000055">
    <property type="entry name" value="Restrct_endonuc_typeI_TRD"/>
</dbReference>
<keyword evidence="2" id="KW-0680">Restriction system</keyword>
<gene>
    <name evidence="5" type="ORF">DFQ09_10192</name>
</gene>
<protein>
    <submittedName>
        <fullName evidence="5">Type I restriction modification DNA specificity protein</fullName>
    </submittedName>
</protein>
<dbReference type="Proteomes" id="UP000256919">
    <property type="component" value="Unassembled WGS sequence"/>
</dbReference>
<dbReference type="InterPro" id="IPR044946">
    <property type="entry name" value="Restrct_endonuc_typeI_TRD_sf"/>
</dbReference>
<keyword evidence="3" id="KW-0238">DNA-binding</keyword>
<dbReference type="SUPFAM" id="SSF116734">
    <property type="entry name" value="DNA methylase specificity domain"/>
    <property type="match status" value="1"/>
</dbReference>
<sequence length="185" mass="20942">MKLKEITTISSGINERRNPQGTIYYLGASDFVDFHSINPLIEPSLMPSSKLEKHFLTKEDIVVLAKGHNGFIAHTLKHFVKPMVASSVFMVLRDTITSVIPSYIAWYINLESTQKELRGYSRGTALPAINRTILGELDIEIPTLEIQKNIVAIDELKKQESKLTKQLDHLKTTKLELLLKNKIQS</sequence>
<dbReference type="GO" id="GO:0009307">
    <property type="term" value="P:DNA restriction-modification system"/>
    <property type="evidence" value="ECO:0007669"/>
    <property type="project" value="UniProtKB-KW"/>
</dbReference>
<dbReference type="PANTHER" id="PTHR43140">
    <property type="entry name" value="TYPE-1 RESTRICTION ENZYME ECOKI SPECIFICITY PROTEIN"/>
    <property type="match status" value="1"/>
</dbReference>
<evidence type="ECO:0000256" key="1">
    <source>
        <dbReference type="ARBA" id="ARBA00010923"/>
    </source>
</evidence>
<comment type="similarity">
    <text evidence="1">Belongs to the type-I restriction system S methylase family.</text>
</comment>
<evidence type="ECO:0000256" key="2">
    <source>
        <dbReference type="ARBA" id="ARBA00022747"/>
    </source>
</evidence>
<organism evidence="5 6">
    <name type="scientific">Winogradskyella pacifica</name>
    <dbReference type="NCBI Taxonomy" id="664642"/>
    <lineage>
        <taxon>Bacteria</taxon>
        <taxon>Pseudomonadati</taxon>
        <taxon>Bacteroidota</taxon>
        <taxon>Flavobacteriia</taxon>
        <taxon>Flavobacteriales</taxon>
        <taxon>Flavobacteriaceae</taxon>
        <taxon>Winogradskyella</taxon>
    </lineage>
</organism>
<keyword evidence="6" id="KW-1185">Reference proteome</keyword>
<proteinExistence type="inferred from homology"/>
<dbReference type="AlphaFoldDB" id="A0A3D9N5A8"/>
<dbReference type="PANTHER" id="PTHR43140:SF1">
    <property type="entry name" value="TYPE I RESTRICTION ENZYME ECOKI SPECIFICITY SUBUNIT"/>
    <property type="match status" value="1"/>
</dbReference>
<dbReference type="RefSeq" id="WP_115807631.1">
    <property type="nucleotide sequence ID" value="NZ_QREI01000001.1"/>
</dbReference>